<name>A0ABY7S0G8_9FLAO</name>
<dbReference type="EMBL" id="CP116221">
    <property type="protein sequence ID" value="WCO02793.1"/>
    <property type="molecule type" value="Genomic_DNA"/>
</dbReference>
<dbReference type="Proteomes" id="UP001202717">
    <property type="component" value="Chromosome"/>
</dbReference>
<evidence type="ECO:0000313" key="2">
    <source>
        <dbReference type="EMBL" id="WCO02793.1"/>
    </source>
</evidence>
<organism evidence="2 3">
    <name type="scientific">Psychroserpens ponticola</name>
    <dbReference type="NCBI Taxonomy" id="2932268"/>
    <lineage>
        <taxon>Bacteria</taxon>
        <taxon>Pseudomonadati</taxon>
        <taxon>Bacteroidota</taxon>
        <taxon>Flavobacteriia</taxon>
        <taxon>Flavobacteriales</taxon>
        <taxon>Flavobacteriaceae</taxon>
        <taxon>Psychroserpens</taxon>
    </lineage>
</organism>
<dbReference type="RefSeq" id="WP_249997211.1">
    <property type="nucleotide sequence ID" value="NZ_CP116221.1"/>
</dbReference>
<sequence length="127" mass="14733">MPLQVKIKRNLLLLSLVLTTLVYSQQIPDSLNTPLKRATLQTKEMSQKLNLTDIQIPVIDSLNLVYANEVEKEIISSNKSKISKYFKMKDLLNKKEAVLKQILTQVQFKIYEEMRSKAMNNVYKNAF</sequence>
<accession>A0ABY7S0G8</accession>
<proteinExistence type="predicted"/>
<evidence type="ECO:0000313" key="3">
    <source>
        <dbReference type="Proteomes" id="UP001202717"/>
    </source>
</evidence>
<gene>
    <name evidence="2" type="ORF">MUN68_004685</name>
</gene>
<keyword evidence="3" id="KW-1185">Reference proteome</keyword>
<keyword evidence="1" id="KW-0732">Signal</keyword>
<protein>
    <recommendedName>
        <fullName evidence="4">OmpH family outer membrane protein</fullName>
    </recommendedName>
</protein>
<reference evidence="2 3" key="1">
    <citation type="submission" date="2023-01" db="EMBL/GenBank/DDBJ databases">
        <title>Psychroserpens ponticola sp. nov., isolated from seawater.</title>
        <authorList>
            <person name="Kristyanto S."/>
            <person name="Jung J."/>
            <person name="Kim J.M."/>
            <person name="Jeon C.O."/>
        </authorList>
    </citation>
    <scope>NUCLEOTIDE SEQUENCE [LARGE SCALE GENOMIC DNA]</scope>
    <source>
        <strain evidence="2 3">MSW6</strain>
    </source>
</reference>
<feature type="chain" id="PRO_5045307750" description="OmpH family outer membrane protein" evidence="1">
    <location>
        <begin position="25"/>
        <end position="127"/>
    </location>
</feature>
<evidence type="ECO:0008006" key="4">
    <source>
        <dbReference type="Google" id="ProtNLM"/>
    </source>
</evidence>
<evidence type="ECO:0000256" key="1">
    <source>
        <dbReference type="SAM" id="SignalP"/>
    </source>
</evidence>
<feature type="signal peptide" evidence="1">
    <location>
        <begin position="1"/>
        <end position="24"/>
    </location>
</feature>